<comment type="subunit">
    <text evidence="2">Homotrimer.</text>
</comment>
<evidence type="ECO:0000259" key="8">
    <source>
        <dbReference type="SMART" id="SM00415"/>
    </source>
</evidence>
<accession>M8B8C7</accession>
<dbReference type="SMART" id="SM00415">
    <property type="entry name" value="HSF"/>
    <property type="match status" value="1"/>
</dbReference>
<dbReference type="PANTHER" id="PTHR10015">
    <property type="entry name" value="HEAT SHOCK TRANSCRIPTION FACTOR"/>
    <property type="match status" value="1"/>
</dbReference>
<evidence type="ECO:0000256" key="6">
    <source>
        <dbReference type="ARBA" id="ARBA00023242"/>
    </source>
</evidence>
<evidence type="ECO:0000256" key="2">
    <source>
        <dbReference type="ARBA" id="ARBA00011233"/>
    </source>
</evidence>
<dbReference type="GO" id="GO:0034605">
    <property type="term" value="P:cellular response to heat"/>
    <property type="evidence" value="ECO:0007669"/>
    <property type="project" value="TreeGrafter"/>
</dbReference>
<dbReference type="GO" id="GO:0006357">
    <property type="term" value="P:regulation of transcription by RNA polymerase II"/>
    <property type="evidence" value="ECO:0007669"/>
    <property type="project" value="TreeGrafter"/>
</dbReference>
<name>M8B8C7_AEGTA</name>
<comment type="similarity">
    <text evidence="7">Belongs to the HSF family.</text>
</comment>
<sequence>MAEPKIYISCSSPDPAAARAGGALRAAAALVVLRPPFLSKTYDLVSEPWLDGVISWGPAGKSFVVWNPSTFALDVLLHNFKHNFSSFVRQLNTYVRIPLTTTRGGRPWMEIARARSAAAVGCSKEHQRICVDWFALADPGRPARNVLQTGKSPLLEGANQANKKGSPANKVA</sequence>
<dbReference type="GO" id="GO:0000978">
    <property type="term" value="F:RNA polymerase II cis-regulatory region sequence-specific DNA binding"/>
    <property type="evidence" value="ECO:0007669"/>
    <property type="project" value="TreeGrafter"/>
</dbReference>
<evidence type="ECO:0000256" key="4">
    <source>
        <dbReference type="ARBA" id="ARBA00023016"/>
    </source>
</evidence>
<dbReference type="InterPro" id="IPR000232">
    <property type="entry name" value="HSF_DNA-bd"/>
</dbReference>
<dbReference type="InterPro" id="IPR036390">
    <property type="entry name" value="WH_DNA-bd_sf"/>
</dbReference>
<evidence type="ECO:0000256" key="7">
    <source>
        <dbReference type="RuleBase" id="RU004020"/>
    </source>
</evidence>
<dbReference type="AlphaFoldDB" id="M8B8C7"/>
<protein>
    <recommendedName>
        <fullName evidence="8">HSF-type DNA-binding domain-containing protein</fullName>
    </recommendedName>
</protein>
<comment type="subcellular location">
    <subcellularLocation>
        <location evidence="1">Nucleus</location>
    </subcellularLocation>
</comment>
<reference evidence="9" key="1">
    <citation type="submission" date="2015-06" db="UniProtKB">
        <authorList>
            <consortium name="EnsemblPlants"/>
        </authorList>
    </citation>
    <scope>IDENTIFICATION</scope>
</reference>
<dbReference type="EnsemblPlants" id="EMT21045">
    <property type="protein sequence ID" value="EMT21045"/>
    <property type="gene ID" value="F775_42298"/>
</dbReference>
<organism evidence="9">
    <name type="scientific">Aegilops tauschii</name>
    <name type="common">Tausch's goatgrass</name>
    <name type="synonym">Aegilops squarrosa</name>
    <dbReference type="NCBI Taxonomy" id="37682"/>
    <lineage>
        <taxon>Eukaryota</taxon>
        <taxon>Viridiplantae</taxon>
        <taxon>Streptophyta</taxon>
        <taxon>Embryophyta</taxon>
        <taxon>Tracheophyta</taxon>
        <taxon>Spermatophyta</taxon>
        <taxon>Magnoliopsida</taxon>
        <taxon>Liliopsida</taxon>
        <taxon>Poales</taxon>
        <taxon>Poaceae</taxon>
        <taxon>BOP clade</taxon>
        <taxon>Pooideae</taxon>
        <taxon>Triticodae</taxon>
        <taxon>Triticeae</taxon>
        <taxon>Triticinae</taxon>
        <taxon>Aegilops</taxon>
    </lineage>
</organism>
<dbReference type="Gene3D" id="1.10.10.10">
    <property type="entry name" value="Winged helix-like DNA-binding domain superfamily/Winged helix DNA-binding domain"/>
    <property type="match status" value="1"/>
</dbReference>
<keyword evidence="5" id="KW-0238">DNA-binding</keyword>
<keyword evidence="6" id="KW-0539">Nucleus</keyword>
<dbReference type="PRINTS" id="PR00056">
    <property type="entry name" value="HSFDOMAIN"/>
</dbReference>
<evidence type="ECO:0000256" key="5">
    <source>
        <dbReference type="ARBA" id="ARBA00023125"/>
    </source>
</evidence>
<dbReference type="GO" id="GO:0005634">
    <property type="term" value="C:nucleus"/>
    <property type="evidence" value="ECO:0007669"/>
    <property type="project" value="UniProtKB-SubCell"/>
</dbReference>
<keyword evidence="3" id="KW-0597">Phosphoprotein</keyword>
<evidence type="ECO:0000313" key="9">
    <source>
        <dbReference type="EnsemblPlants" id="EMT21045"/>
    </source>
</evidence>
<evidence type="ECO:0000256" key="3">
    <source>
        <dbReference type="ARBA" id="ARBA00022553"/>
    </source>
</evidence>
<dbReference type="InterPro" id="IPR036388">
    <property type="entry name" value="WH-like_DNA-bd_sf"/>
</dbReference>
<dbReference type="GO" id="GO:0003700">
    <property type="term" value="F:DNA-binding transcription factor activity"/>
    <property type="evidence" value="ECO:0007669"/>
    <property type="project" value="InterPro"/>
</dbReference>
<dbReference type="PANTHER" id="PTHR10015:SF337">
    <property type="entry name" value="HEAT STRESS TRANSCRIPTION FACTOR A-3"/>
    <property type="match status" value="1"/>
</dbReference>
<dbReference type="ExpressionAtlas" id="M8B8C7">
    <property type="expression patterns" value="baseline"/>
</dbReference>
<dbReference type="Pfam" id="PF00447">
    <property type="entry name" value="HSF_DNA-bind"/>
    <property type="match status" value="1"/>
</dbReference>
<dbReference type="SUPFAM" id="SSF46785">
    <property type="entry name" value="Winged helix' DNA-binding domain"/>
    <property type="match status" value="1"/>
</dbReference>
<proteinExistence type="inferred from homology"/>
<feature type="domain" description="HSF-type DNA-binding" evidence="8">
    <location>
        <begin position="33"/>
        <end position="115"/>
    </location>
</feature>
<evidence type="ECO:0000256" key="1">
    <source>
        <dbReference type="ARBA" id="ARBA00004123"/>
    </source>
</evidence>
<keyword evidence="4" id="KW-0346">Stress response</keyword>